<evidence type="ECO:0000313" key="2">
    <source>
        <dbReference type="Proteomes" id="UP000051035"/>
    </source>
</evidence>
<proteinExistence type="predicted"/>
<dbReference type="EMBL" id="LJVA01000010">
    <property type="protein sequence ID" value="KPL10838.1"/>
    <property type="molecule type" value="Genomic_DNA"/>
</dbReference>
<name>A0A0S8JMC4_UNCT6</name>
<protein>
    <submittedName>
        <fullName evidence="1">Uncharacterized protein</fullName>
    </submittedName>
</protein>
<sequence>MRIHTSLWIGEVQIEVALSLRFEFCPGSLRGSDICHLGGRLSVQPPDNGPIKLQEARPALSRVGSLEPRTSGLRSDGATMVPCGCYGSDWALSRYGATDDVHFPDFFA</sequence>
<comment type="caution">
    <text evidence="1">The sequence shown here is derived from an EMBL/GenBank/DDBJ whole genome shotgun (WGS) entry which is preliminary data.</text>
</comment>
<organism evidence="1 2">
    <name type="scientific">candidate division TA06 bacterium SM1_40</name>
    <dbReference type="NCBI Taxonomy" id="1703773"/>
    <lineage>
        <taxon>Bacteria</taxon>
        <taxon>Bacteria division TA06</taxon>
    </lineage>
</organism>
<evidence type="ECO:0000313" key="1">
    <source>
        <dbReference type="EMBL" id="KPL10838.1"/>
    </source>
</evidence>
<gene>
    <name evidence="1" type="ORF">AMJ71_01600</name>
</gene>
<reference evidence="1 2" key="1">
    <citation type="journal article" date="2015" name="Microbiome">
        <title>Genomic resolution of linkages in carbon, nitrogen, and sulfur cycling among widespread estuary sediment bacteria.</title>
        <authorList>
            <person name="Baker B.J."/>
            <person name="Lazar C.S."/>
            <person name="Teske A.P."/>
            <person name="Dick G.J."/>
        </authorList>
    </citation>
    <scope>NUCLEOTIDE SEQUENCE [LARGE SCALE GENOMIC DNA]</scope>
    <source>
        <strain evidence="1">SM1_40</strain>
    </source>
</reference>
<dbReference type="Proteomes" id="UP000051035">
    <property type="component" value="Unassembled WGS sequence"/>
</dbReference>
<dbReference type="AlphaFoldDB" id="A0A0S8JMC4"/>
<accession>A0A0S8JMC4</accession>